<dbReference type="EMBL" id="FQWQ01000003">
    <property type="protein sequence ID" value="SHH55780.1"/>
    <property type="molecule type" value="Genomic_DNA"/>
</dbReference>
<evidence type="ECO:0000313" key="2">
    <source>
        <dbReference type="EMBL" id="SHH55780.1"/>
    </source>
</evidence>
<feature type="transmembrane region" description="Helical" evidence="1">
    <location>
        <begin position="48"/>
        <end position="67"/>
    </location>
</feature>
<dbReference type="RefSeq" id="WP_073138166.1">
    <property type="nucleotide sequence ID" value="NZ_FQWQ01000003.1"/>
</dbReference>
<sequence>MIPDKVLYTDGRGITVTDSTFQVKNMSYRLNGITKHGLLTIQPERLPGIFLAGIGILLGLFGMFKLIPNTVIADIQINGTYYTANYVALWIGGGLMMLGLIAMLIVRERYAVRIATAEGEKNAVVSNKKEYIAQIVNALNEAFRRDDVHAVYTNTADLR</sequence>
<keyword evidence="1" id="KW-0812">Transmembrane</keyword>
<keyword evidence="1" id="KW-0472">Membrane</keyword>
<reference evidence="2 3" key="1">
    <citation type="submission" date="2016-11" db="EMBL/GenBank/DDBJ databases">
        <authorList>
            <person name="Jaros S."/>
            <person name="Januszkiewicz K."/>
            <person name="Wedrychowicz H."/>
        </authorList>
    </citation>
    <scope>NUCLEOTIDE SEQUENCE [LARGE SCALE GENOMIC DNA]</scope>
    <source>
        <strain evidence="2 3">DSM 24574</strain>
    </source>
</reference>
<dbReference type="InterPro" id="IPR045629">
    <property type="entry name" value="DUF6232"/>
</dbReference>
<evidence type="ECO:0000313" key="3">
    <source>
        <dbReference type="Proteomes" id="UP000184212"/>
    </source>
</evidence>
<dbReference type="Proteomes" id="UP000184212">
    <property type="component" value="Unassembled WGS sequence"/>
</dbReference>
<accession>A0A1M5TYV0</accession>
<dbReference type="Pfam" id="PF19744">
    <property type="entry name" value="DUF6232"/>
    <property type="match status" value="1"/>
</dbReference>
<keyword evidence="3" id="KW-1185">Reference proteome</keyword>
<gene>
    <name evidence="2" type="ORF">SAMN04488109_4352</name>
</gene>
<dbReference type="AlphaFoldDB" id="A0A1M5TYV0"/>
<organism evidence="2 3">
    <name type="scientific">Chryseolinea serpens</name>
    <dbReference type="NCBI Taxonomy" id="947013"/>
    <lineage>
        <taxon>Bacteria</taxon>
        <taxon>Pseudomonadati</taxon>
        <taxon>Bacteroidota</taxon>
        <taxon>Cytophagia</taxon>
        <taxon>Cytophagales</taxon>
        <taxon>Fulvivirgaceae</taxon>
        <taxon>Chryseolinea</taxon>
    </lineage>
</organism>
<evidence type="ECO:0000256" key="1">
    <source>
        <dbReference type="SAM" id="Phobius"/>
    </source>
</evidence>
<feature type="transmembrane region" description="Helical" evidence="1">
    <location>
        <begin position="87"/>
        <end position="106"/>
    </location>
</feature>
<keyword evidence="1" id="KW-1133">Transmembrane helix</keyword>
<name>A0A1M5TYV0_9BACT</name>
<dbReference type="OrthoDB" id="980263at2"/>
<proteinExistence type="predicted"/>
<protein>
    <submittedName>
        <fullName evidence="2">Uncharacterized protein</fullName>
    </submittedName>
</protein>